<dbReference type="EMBL" id="BAABCW010000031">
    <property type="protein sequence ID" value="GAA3522785.1"/>
    <property type="molecule type" value="Genomic_DNA"/>
</dbReference>
<comment type="caution">
    <text evidence="2">The sequence shown here is derived from an EMBL/GenBank/DDBJ whole genome shotgun (WGS) entry which is preliminary data.</text>
</comment>
<dbReference type="InterPro" id="IPR032710">
    <property type="entry name" value="NTF2-like_dom_sf"/>
</dbReference>
<dbReference type="SUPFAM" id="SSF54427">
    <property type="entry name" value="NTF2-like"/>
    <property type="match status" value="1"/>
</dbReference>
<sequence length="191" mass="22119">MKILFVKKKHSIKILLAIIFVSFNIGAVFAQSKTAEPSSIDEFVESEKEKKIILEKRELWRQTFESKSVDNIMKYYTADILSYDLMAPIQFEGESMWRDNWVNFFNTFEGSIQLTFEDLTVFQSGDLATIRGLTRLQGETATGQNIDMWTRETNVMRKINGEWLIVHDHVSVPMDFVTGKALINLKPIKKK</sequence>
<accession>A0ABP6UYB4</accession>
<dbReference type="InterPro" id="IPR037401">
    <property type="entry name" value="SnoaL-like"/>
</dbReference>
<dbReference type="RefSeq" id="WP_344930819.1">
    <property type="nucleotide sequence ID" value="NZ_BAABCW010000031.1"/>
</dbReference>
<gene>
    <name evidence="2" type="ORF">GCM10022393_41790</name>
</gene>
<keyword evidence="3" id="KW-1185">Reference proteome</keyword>
<protein>
    <recommendedName>
        <fullName evidence="1">SnoaL-like domain-containing protein</fullName>
    </recommendedName>
</protein>
<name>A0ABP6UYB4_9FLAO</name>
<evidence type="ECO:0000313" key="2">
    <source>
        <dbReference type="EMBL" id="GAA3522785.1"/>
    </source>
</evidence>
<evidence type="ECO:0000259" key="1">
    <source>
        <dbReference type="Pfam" id="PF13474"/>
    </source>
</evidence>
<organism evidence="2 3">
    <name type="scientific">Aquimarina addita</name>
    <dbReference type="NCBI Taxonomy" id="870485"/>
    <lineage>
        <taxon>Bacteria</taxon>
        <taxon>Pseudomonadati</taxon>
        <taxon>Bacteroidota</taxon>
        <taxon>Flavobacteriia</taxon>
        <taxon>Flavobacteriales</taxon>
        <taxon>Flavobacteriaceae</taxon>
        <taxon>Aquimarina</taxon>
    </lineage>
</organism>
<dbReference type="Proteomes" id="UP001500459">
    <property type="component" value="Unassembled WGS sequence"/>
</dbReference>
<dbReference type="Pfam" id="PF13474">
    <property type="entry name" value="SnoaL_3"/>
    <property type="match status" value="1"/>
</dbReference>
<proteinExistence type="predicted"/>
<feature type="domain" description="SnoaL-like" evidence="1">
    <location>
        <begin position="59"/>
        <end position="174"/>
    </location>
</feature>
<dbReference type="Gene3D" id="3.10.450.50">
    <property type="match status" value="1"/>
</dbReference>
<evidence type="ECO:0000313" key="3">
    <source>
        <dbReference type="Proteomes" id="UP001500459"/>
    </source>
</evidence>
<reference evidence="3" key="1">
    <citation type="journal article" date="2019" name="Int. J. Syst. Evol. Microbiol.">
        <title>The Global Catalogue of Microorganisms (GCM) 10K type strain sequencing project: providing services to taxonomists for standard genome sequencing and annotation.</title>
        <authorList>
            <consortium name="The Broad Institute Genomics Platform"/>
            <consortium name="The Broad Institute Genome Sequencing Center for Infectious Disease"/>
            <person name="Wu L."/>
            <person name="Ma J."/>
        </authorList>
    </citation>
    <scope>NUCLEOTIDE SEQUENCE [LARGE SCALE GENOMIC DNA]</scope>
    <source>
        <strain evidence="3">JCM 17106</strain>
    </source>
</reference>